<dbReference type="AlphaFoldDB" id="A0AAE0T5D0"/>
<evidence type="ECO:0000256" key="1">
    <source>
        <dbReference type="SAM" id="MobiDB-lite"/>
    </source>
</evidence>
<proteinExistence type="predicted"/>
<reference evidence="2" key="1">
    <citation type="journal article" date="2021" name="Genome Biol. Evol.">
        <title>A High-Quality Reference Genome for a Parasitic Bivalve with Doubly Uniparental Inheritance (Bivalvia: Unionida).</title>
        <authorList>
            <person name="Smith C.H."/>
        </authorList>
    </citation>
    <scope>NUCLEOTIDE SEQUENCE</scope>
    <source>
        <strain evidence="2">CHS0354</strain>
    </source>
</reference>
<dbReference type="Gene3D" id="3.30.40.10">
    <property type="entry name" value="Zinc/RING finger domain, C3HC4 (zinc finger)"/>
    <property type="match status" value="1"/>
</dbReference>
<evidence type="ECO:0000313" key="2">
    <source>
        <dbReference type="EMBL" id="KAK3604056.1"/>
    </source>
</evidence>
<accession>A0AAE0T5D0</accession>
<dbReference type="InterPro" id="IPR013083">
    <property type="entry name" value="Znf_RING/FYVE/PHD"/>
</dbReference>
<comment type="caution">
    <text evidence="2">The sequence shown here is derived from an EMBL/GenBank/DDBJ whole genome shotgun (WGS) entry which is preliminary data.</text>
</comment>
<dbReference type="SUPFAM" id="SSF57903">
    <property type="entry name" value="FYVE/PHD zinc finger"/>
    <property type="match status" value="1"/>
</dbReference>
<feature type="compositionally biased region" description="Basic residues" evidence="1">
    <location>
        <begin position="1"/>
        <end position="11"/>
    </location>
</feature>
<dbReference type="EMBL" id="JAEAOA010001718">
    <property type="protein sequence ID" value="KAK3604056.1"/>
    <property type="molecule type" value="Genomic_DNA"/>
</dbReference>
<organism evidence="2 3">
    <name type="scientific">Potamilus streckersoni</name>
    <dbReference type="NCBI Taxonomy" id="2493646"/>
    <lineage>
        <taxon>Eukaryota</taxon>
        <taxon>Metazoa</taxon>
        <taxon>Spiralia</taxon>
        <taxon>Lophotrochozoa</taxon>
        <taxon>Mollusca</taxon>
        <taxon>Bivalvia</taxon>
        <taxon>Autobranchia</taxon>
        <taxon>Heteroconchia</taxon>
        <taxon>Palaeoheterodonta</taxon>
        <taxon>Unionida</taxon>
        <taxon>Unionoidea</taxon>
        <taxon>Unionidae</taxon>
        <taxon>Ambleminae</taxon>
        <taxon>Lampsilini</taxon>
        <taxon>Potamilus</taxon>
    </lineage>
</organism>
<gene>
    <name evidence="2" type="ORF">CHS0354_028689</name>
</gene>
<keyword evidence="3" id="KW-1185">Reference proteome</keyword>
<sequence length="141" mass="16363">MPPLSLRHKITPKQWKLEEKATKEKKKQELKDGHMKEGLEMKAQQMVQKVNKEEIKSRKCLKGKKNKSSSDFDVCGVCKFCDPLMEESDDENVEDEAKDIFWFQCCKCPQLFHQSCVGIYAHDEGNIGKDDMEFICSLNNE</sequence>
<feature type="compositionally biased region" description="Basic and acidic residues" evidence="1">
    <location>
        <begin position="15"/>
        <end position="38"/>
    </location>
</feature>
<reference evidence="2" key="2">
    <citation type="journal article" date="2021" name="Genome Biol. Evol.">
        <title>Developing a high-quality reference genome for a parasitic bivalve with doubly uniparental inheritance (Bivalvia: Unionida).</title>
        <authorList>
            <person name="Smith C.H."/>
        </authorList>
    </citation>
    <scope>NUCLEOTIDE SEQUENCE</scope>
    <source>
        <strain evidence="2">CHS0354</strain>
        <tissue evidence="2">Mantle</tissue>
    </source>
</reference>
<protein>
    <submittedName>
        <fullName evidence="2">Uncharacterized protein</fullName>
    </submittedName>
</protein>
<dbReference type="Proteomes" id="UP001195483">
    <property type="component" value="Unassembled WGS sequence"/>
</dbReference>
<evidence type="ECO:0000313" key="3">
    <source>
        <dbReference type="Proteomes" id="UP001195483"/>
    </source>
</evidence>
<feature type="region of interest" description="Disordered" evidence="1">
    <location>
        <begin position="1"/>
        <end position="38"/>
    </location>
</feature>
<dbReference type="InterPro" id="IPR011011">
    <property type="entry name" value="Znf_FYVE_PHD"/>
</dbReference>
<reference evidence="2" key="3">
    <citation type="submission" date="2023-05" db="EMBL/GenBank/DDBJ databases">
        <authorList>
            <person name="Smith C.H."/>
        </authorList>
    </citation>
    <scope>NUCLEOTIDE SEQUENCE</scope>
    <source>
        <strain evidence="2">CHS0354</strain>
        <tissue evidence="2">Mantle</tissue>
    </source>
</reference>
<name>A0AAE0T5D0_9BIVA</name>